<evidence type="ECO:0000256" key="3">
    <source>
        <dbReference type="ARBA" id="ARBA00022801"/>
    </source>
</evidence>
<dbReference type="OrthoDB" id="9802248at2"/>
<dbReference type="PANTHER" id="PTHR46233">
    <property type="entry name" value="HYDROXYACYLGLUTATHIONE HYDROLASE GLOC"/>
    <property type="match status" value="1"/>
</dbReference>
<dbReference type="InterPro" id="IPR001279">
    <property type="entry name" value="Metallo-B-lactamas"/>
</dbReference>
<dbReference type="Proteomes" id="UP000297454">
    <property type="component" value="Unassembled WGS sequence"/>
</dbReference>
<dbReference type="RefSeq" id="WP_134710633.1">
    <property type="nucleotide sequence ID" value="NZ_CP119081.1"/>
</dbReference>
<evidence type="ECO:0000256" key="1">
    <source>
        <dbReference type="ARBA" id="ARBA00001947"/>
    </source>
</evidence>
<accession>A0A4R9C2L2</accession>
<evidence type="ECO:0000259" key="5">
    <source>
        <dbReference type="SMART" id="SM00849"/>
    </source>
</evidence>
<proteinExistence type="predicted"/>
<dbReference type="AlphaFoldDB" id="A0A4R9C2L2"/>
<evidence type="ECO:0000256" key="2">
    <source>
        <dbReference type="ARBA" id="ARBA00022723"/>
    </source>
</evidence>
<reference evidence="6 7" key="1">
    <citation type="submission" date="2019-01" db="EMBL/GenBank/DDBJ databases">
        <title>Draft Genome Sequences of Helcococcus ovis Strains Isolated from the Uterus and Vagina of Dairy Cows with Metritis.</title>
        <authorList>
            <person name="Cunha F."/>
            <person name="Jeon S.J."/>
            <person name="Kutzer P."/>
            <person name="Galvao K.N."/>
        </authorList>
    </citation>
    <scope>NUCLEOTIDE SEQUENCE [LARGE SCALE GENOMIC DNA]</scope>
    <source>
        <strain evidence="6 7">KG-37</strain>
    </source>
</reference>
<dbReference type="CDD" id="cd06262">
    <property type="entry name" value="metallo-hydrolase-like_MBL-fold"/>
    <property type="match status" value="1"/>
</dbReference>
<sequence>MKYKVLKNGNNPMNTNCYLIYNEETLDGYLIDAPSKIQKFIDIIEEKQLNIKYLLLTHGHFDHIEKVDFWRDKYNLKVVAHKYCEDYLTNPVLNLSSVFGNSFTTNADIYLSDENGDIDIFKYIYTPGHSYDSVIYILDNLVFCGDLIFLESVGRTDFKGSNHSDLVASIQNVIYEMDDENILLPGHGSNTKVGHEKKYNPFVACK</sequence>
<gene>
    <name evidence="6" type="ORF">EQF91_07335</name>
</gene>
<feature type="domain" description="Metallo-beta-lactamase" evidence="5">
    <location>
        <begin position="14"/>
        <end position="187"/>
    </location>
</feature>
<dbReference type="Gene3D" id="3.60.15.10">
    <property type="entry name" value="Ribonuclease Z/Hydroxyacylglutathione hydrolase-like"/>
    <property type="match status" value="1"/>
</dbReference>
<dbReference type="SUPFAM" id="SSF56281">
    <property type="entry name" value="Metallo-hydrolase/oxidoreductase"/>
    <property type="match status" value="1"/>
</dbReference>
<evidence type="ECO:0000256" key="4">
    <source>
        <dbReference type="ARBA" id="ARBA00022833"/>
    </source>
</evidence>
<dbReference type="GeneID" id="97030865"/>
<comment type="cofactor">
    <cofactor evidence="1">
        <name>Zn(2+)</name>
        <dbReference type="ChEBI" id="CHEBI:29105"/>
    </cofactor>
</comment>
<evidence type="ECO:0000313" key="6">
    <source>
        <dbReference type="EMBL" id="TFF64688.1"/>
    </source>
</evidence>
<keyword evidence="7" id="KW-1185">Reference proteome</keyword>
<protein>
    <submittedName>
        <fullName evidence="6">MBL fold metallo-hydrolase</fullName>
    </submittedName>
</protein>
<dbReference type="GO" id="GO:0046872">
    <property type="term" value="F:metal ion binding"/>
    <property type="evidence" value="ECO:0007669"/>
    <property type="project" value="UniProtKB-KW"/>
</dbReference>
<keyword evidence="4" id="KW-0862">Zinc</keyword>
<dbReference type="Pfam" id="PF00753">
    <property type="entry name" value="Lactamase_B"/>
    <property type="match status" value="1"/>
</dbReference>
<dbReference type="InterPro" id="IPR036866">
    <property type="entry name" value="RibonucZ/Hydroxyglut_hydro"/>
</dbReference>
<name>A0A4R9C2L2_9FIRM</name>
<evidence type="ECO:0000313" key="7">
    <source>
        <dbReference type="Proteomes" id="UP000297454"/>
    </source>
</evidence>
<dbReference type="PANTHER" id="PTHR46233:SF3">
    <property type="entry name" value="HYDROXYACYLGLUTATHIONE HYDROLASE GLOC"/>
    <property type="match status" value="1"/>
</dbReference>
<dbReference type="GO" id="GO:0016787">
    <property type="term" value="F:hydrolase activity"/>
    <property type="evidence" value="ECO:0007669"/>
    <property type="project" value="UniProtKB-KW"/>
</dbReference>
<dbReference type="EMBL" id="SCFR01000031">
    <property type="protein sequence ID" value="TFF64688.1"/>
    <property type="molecule type" value="Genomic_DNA"/>
</dbReference>
<keyword evidence="3 6" id="KW-0378">Hydrolase</keyword>
<dbReference type="InterPro" id="IPR051453">
    <property type="entry name" value="MBL_Glyoxalase_II"/>
</dbReference>
<keyword evidence="2" id="KW-0479">Metal-binding</keyword>
<comment type="caution">
    <text evidence="6">The sequence shown here is derived from an EMBL/GenBank/DDBJ whole genome shotgun (WGS) entry which is preliminary data.</text>
</comment>
<dbReference type="SMART" id="SM00849">
    <property type="entry name" value="Lactamase_B"/>
    <property type="match status" value="1"/>
</dbReference>
<organism evidence="6 7">
    <name type="scientific">Helcococcus ovis</name>
    <dbReference type="NCBI Taxonomy" id="72026"/>
    <lineage>
        <taxon>Bacteria</taxon>
        <taxon>Bacillati</taxon>
        <taxon>Bacillota</taxon>
        <taxon>Tissierellia</taxon>
        <taxon>Tissierellales</taxon>
        <taxon>Peptoniphilaceae</taxon>
        <taxon>Helcococcus</taxon>
    </lineage>
</organism>